<comment type="caution">
    <text evidence="10">The sequence shown here is derived from an EMBL/GenBank/DDBJ whole genome shotgun (WGS) entry which is preliminary data.</text>
</comment>
<evidence type="ECO:0000256" key="6">
    <source>
        <dbReference type="ARBA" id="ARBA00022989"/>
    </source>
</evidence>
<dbReference type="PANTHER" id="PTHR39583:SF2">
    <property type="entry name" value="TYPE II SECRETION SYSTEM PROTEIN J"/>
    <property type="match status" value="1"/>
</dbReference>
<evidence type="ECO:0000256" key="1">
    <source>
        <dbReference type="ARBA" id="ARBA00004377"/>
    </source>
</evidence>
<keyword evidence="6 9" id="KW-1133">Transmembrane helix</keyword>
<keyword evidence="11" id="KW-1185">Reference proteome</keyword>
<comment type="subcellular location">
    <subcellularLocation>
        <location evidence="1">Cell inner membrane</location>
        <topology evidence="1">Single-pass membrane protein</topology>
    </subcellularLocation>
</comment>
<dbReference type="Pfam" id="PF07963">
    <property type="entry name" value="N_methyl"/>
    <property type="match status" value="1"/>
</dbReference>
<evidence type="ECO:0000256" key="3">
    <source>
        <dbReference type="ARBA" id="ARBA00022481"/>
    </source>
</evidence>
<reference evidence="10 11" key="1">
    <citation type="submission" date="2024-04" db="EMBL/GenBank/DDBJ databases">
        <title>Novel species of the genus Ideonella isolated from streams.</title>
        <authorList>
            <person name="Lu H."/>
        </authorList>
    </citation>
    <scope>NUCLEOTIDE SEQUENCE [LARGE SCALE GENOMIC DNA]</scope>
    <source>
        <strain evidence="10 11">LYT19W</strain>
    </source>
</reference>
<dbReference type="Proteomes" id="UP001379945">
    <property type="component" value="Unassembled WGS sequence"/>
</dbReference>
<dbReference type="InterPro" id="IPR012902">
    <property type="entry name" value="N_methyl_site"/>
</dbReference>
<dbReference type="InterPro" id="IPR051621">
    <property type="entry name" value="T2SS_protein_J"/>
</dbReference>
<evidence type="ECO:0000256" key="9">
    <source>
        <dbReference type="SAM" id="Phobius"/>
    </source>
</evidence>
<organism evidence="10 11">
    <name type="scientific">Ideonella margarita</name>
    <dbReference type="NCBI Taxonomy" id="2984191"/>
    <lineage>
        <taxon>Bacteria</taxon>
        <taxon>Pseudomonadati</taxon>
        <taxon>Pseudomonadota</taxon>
        <taxon>Betaproteobacteria</taxon>
        <taxon>Burkholderiales</taxon>
        <taxon>Sphaerotilaceae</taxon>
        <taxon>Ideonella</taxon>
    </lineage>
</organism>
<evidence type="ECO:0000256" key="8">
    <source>
        <dbReference type="SAM" id="MobiDB-lite"/>
    </source>
</evidence>
<feature type="transmembrane region" description="Helical" evidence="9">
    <location>
        <begin position="21"/>
        <end position="43"/>
    </location>
</feature>
<keyword evidence="7 9" id="KW-0472">Membrane</keyword>
<sequence>MHPKPHLRQCTAIRLRPRAQHGFTLVEVLVALFIMAVMAGMAWQGIDGLVRTRDGAQQASESTLRLGTVMAQWDADLEHLQQTPATPTLKFDGSSLRLTRRHRDGLQLVLWTMQQGKLHRWASPAVTRVQELQDWWFRSQQWSVIQADALPMLDGVAALQIYFYQQGDNTWSNAQSTGNVSTGKSGNRTAKPPPGGGTPPGGAPGNSPPADAGTAGTNGNGGVPTLPDTDSGDDTLPIGIRLVLTLPQGRLLRDVALQPAQ</sequence>
<dbReference type="PROSITE" id="PS00409">
    <property type="entry name" value="PROKAR_NTER_METHYL"/>
    <property type="match status" value="1"/>
</dbReference>
<dbReference type="SUPFAM" id="SSF54523">
    <property type="entry name" value="Pili subunits"/>
    <property type="match status" value="1"/>
</dbReference>
<keyword evidence="3" id="KW-0488">Methylation</keyword>
<feature type="compositionally biased region" description="Polar residues" evidence="8">
    <location>
        <begin position="174"/>
        <end position="188"/>
    </location>
</feature>
<keyword evidence="5 9" id="KW-0812">Transmembrane</keyword>
<gene>
    <name evidence="10" type="ORF">AACH00_00795</name>
</gene>
<evidence type="ECO:0000256" key="7">
    <source>
        <dbReference type="ARBA" id="ARBA00023136"/>
    </source>
</evidence>
<proteinExistence type="predicted"/>
<accession>A0ABU9BZ57</accession>
<dbReference type="PANTHER" id="PTHR39583">
    <property type="entry name" value="TYPE II SECRETION SYSTEM PROTEIN J-RELATED"/>
    <property type="match status" value="1"/>
</dbReference>
<evidence type="ECO:0000256" key="4">
    <source>
        <dbReference type="ARBA" id="ARBA00022519"/>
    </source>
</evidence>
<evidence type="ECO:0000256" key="2">
    <source>
        <dbReference type="ARBA" id="ARBA00022475"/>
    </source>
</evidence>
<dbReference type="RefSeq" id="WP_341397036.1">
    <property type="nucleotide sequence ID" value="NZ_JBBUTI010000001.1"/>
</dbReference>
<evidence type="ECO:0000313" key="10">
    <source>
        <dbReference type="EMBL" id="MEK8044877.1"/>
    </source>
</evidence>
<feature type="region of interest" description="Disordered" evidence="8">
    <location>
        <begin position="174"/>
        <end position="232"/>
    </location>
</feature>
<dbReference type="InterPro" id="IPR045584">
    <property type="entry name" value="Pilin-like"/>
</dbReference>
<evidence type="ECO:0000313" key="11">
    <source>
        <dbReference type="Proteomes" id="UP001379945"/>
    </source>
</evidence>
<protein>
    <submittedName>
        <fullName evidence="10">Prepilin-type N-terminal cleavage/methylation domain-containing protein</fullName>
    </submittedName>
</protein>
<keyword evidence="4" id="KW-0997">Cell inner membrane</keyword>
<name>A0ABU9BZ57_9BURK</name>
<keyword evidence="2" id="KW-1003">Cell membrane</keyword>
<dbReference type="EMBL" id="JBBUTI010000001">
    <property type="protein sequence ID" value="MEK8044877.1"/>
    <property type="molecule type" value="Genomic_DNA"/>
</dbReference>
<dbReference type="NCBIfam" id="TIGR02532">
    <property type="entry name" value="IV_pilin_GFxxxE"/>
    <property type="match status" value="1"/>
</dbReference>
<evidence type="ECO:0000256" key="5">
    <source>
        <dbReference type="ARBA" id="ARBA00022692"/>
    </source>
</evidence>